<sequence length="308" mass="35035">MARVRDPNRDKALEIYMQHDGKITNRAIAEILGVSEKTIGSWKSKSKDNWKGKLNGVLQSSERSTPIKIQSKKSKEKVAESDDISTLVTEDGLTDKQRLFCMYYVRSLNATSAYKKVYDCSYQAAMANGSRLLSNAKVKETIAELKKQRLESLDLDKFDVLEKYKAIAFADITDFIDFTQVDSEATETTVEYNPDGSKKSEKTEVVPYTYTKFSMHHSEEIDGMLITELSKGKDGMFKVKLADKMAALAFLAKYTDLLNENERKQLQNEQSKLNIDKTKVEIDKLEKPDSNKQESEIAKMLRRMAGEE</sequence>
<dbReference type="GO" id="GO:0051276">
    <property type="term" value="P:chromosome organization"/>
    <property type="evidence" value="ECO:0007669"/>
    <property type="project" value="InterPro"/>
</dbReference>
<dbReference type="EMBL" id="UAQE01000004">
    <property type="protein sequence ID" value="SPU38216.1"/>
    <property type="molecule type" value="Genomic_DNA"/>
</dbReference>
<accession>A0A2X1BUA9</accession>
<dbReference type="AlphaFoldDB" id="A0A2X1BUA9"/>
<evidence type="ECO:0000313" key="4">
    <source>
        <dbReference type="EMBL" id="SPU38216.1"/>
    </source>
</evidence>
<organism evidence="4 5">
    <name type="scientific">Lysinibacillus capsici</name>
    <dbReference type="NCBI Taxonomy" id="2115968"/>
    <lineage>
        <taxon>Bacteria</taxon>
        <taxon>Bacillati</taxon>
        <taxon>Bacillota</taxon>
        <taxon>Bacilli</taxon>
        <taxon>Bacillales</taxon>
        <taxon>Bacillaceae</taxon>
        <taxon>Lysinibacillus</taxon>
    </lineage>
</organism>
<evidence type="ECO:0000259" key="3">
    <source>
        <dbReference type="Pfam" id="PF10668"/>
    </source>
</evidence>
<dbReference type="PANTHER" id="PTHR41328">
    <property type="entry name" value="TERMINASE SMALL SUBUNIT-RELATED"/>
    <property type="match status" value="1"/>
</dbReference>
<evidence type="ECO:0000256" key="1">
    <source>
        <dbReference type="ARBA" id="ARBA00022612"/>
    </source>
</evidence>
<dbReference type="RefSeq" id="WP_112118265.1">
    <property type="nucleotide sequence ID" value="NZ_UAQE01000004.1"/>
</dbReference>
<dbReference type="Pfam" id="PF03592">
    <property type="entry name" value="Terminase_2"/>
    <property type="match status" value="1"/>
</dbReference>
<evidence type="ECO:0000313" key="5">
    <source>
        <dbReference type="Proteomes" id="UP000251431"/>
    </source>
</evidence>
<dbReference type="Proteomes" id="UP000251431">
    <property type="component" value="Unassembled WGS sequence"/>
</dbReference>
<evidence type="ECO:0000256" key="2">
    <source>
        <dbReference type="ARBA" id="ARBA00023219"/>
    </source>
</evidence>
<keyword evidence="2" id="KW-0231">Viral genome packaging</keyword>
<dbReference type="Gene3D" id="1.10.10.1400">
    <property type="entry name" value="Terminase, small subunit, N-terminal DNA-binding domain, HTH motif"/>
    <property type="match status" value="1"/>
</dbReference>
<gene>
    <name evidence="4" type="primary">terS</name>
    <name evidence="4" type="ORF">NCTC7582_04170</name>
</gene>
<dbReference type="InterPro" id="IPR038713">
    <property type="entry name" value="Terminase_Gp1_N_sf"/>
</dbReference>
<reference evidence="4 5" key="1">
    <citation type="submission" date="2018-06" db="EMBL/GenBank/DDBJ databases">
        <authorList>
            <consortium name="Pathogen Informatics"/>
            <person name="Doyle S."/>
        </authorList>
    </citation>
    <scope>NUCLEOTIDE SEQUENCE [LARGE SCALE GENOMIC DNA]</scope>
    <source>
        <strain evidence="4 5">NCTC7582</strain>
    </source>
</reference>
<dbReference type="PANTHER" id="PTHR41328:SF3">
    <property type="entry name" value="PBSX PHAGE TERMINASE SMALL SUBUNIT"/>
    <property type="match status" value="1"/>
</dbReference>
<keyword evidence="1" id="KW-1188">Viral release from host cell</keyword>
<dbReference type="InterPro" id="IPR052404">
    <property type="entry name" value="SPP1-like_terminase"/>
</dbReference>
<name>A0A2X1BUA9_9BACI</name>
<dbReference type="InterPro" id="IPR018925">
    <property type="entry name" value="XtmA-like_N"/>
</dbReference>
<proteinExistence type="predicted"/>
<dbReference type="Pfam" id="PF10668">
    <property type="entry name" value="Phage_terminase"/>
    <property type="match status" value="1"/>
</dbReference>
<feature type="domain" description="PBSX phage terminase small subunit-like N-terminal" evidence="3">
    <location>
        <begin position="1"/>
        <end position="65"/>
    </location>
</feature>
<dbReference type="InterPro" id="IPR005335">
    <property type="entry name" value="Terminase_ssu"/>
</dbReference>
<protein>
    <submittedName>
        <fullName evidence="4">Phage terminase small subunit</fullName>
    </submittedName>
</protein>